<comment type="caution">
    <text evidence="11">The sequence shown here is derived from an EMBL/GenBank/DDBJ whole genome shotgun (WGS) entry which is preliminary data.</text>
</comment>
<dbReference type="InterPro" id="IPR011006">
    <property type="entry name" value="CheY-like_superfamily"/>
</dbReference>
<proteinExistence type="predicted"/>
<keyword evidence="5" id="KW-0804">Transcription</keyword>
<dbReference type="Gene3D" id="3.40.50.2300">
    <property type="match status" value="1"/>
</dbReference>
<feature type="DNA-binding region" description="OmpR/PhoB-type" evidence="8">
    <location>
        <begin position="135"/>
        <end position="233"/>
    </location>
</feature>
<dbReference type="CDD" id="cd00383">
    <property type="entry name" value="trans_reg_C"/>
    <property type="match status" value="1"/>
</dbReference>
<dbReference type="Pfam" id="PF00072">
    <property type="entry name" value="Response_reg"/>
    <property type="match status" value="1"/>
</dbReference>
<feature type="domain" description="Response regulatory" evidence="9">
    <location>
        <begin position="17"/>
        <end position="130"/>
    </location>
</feature>
<dbReference type="PANTHER" id="PTHR48111:SF4">
    <property type="entry name" value="DNA-BINDING DUAL TRANSCRIPTIONAL REGULATOR OMPR"/>
    <property type="match status" value="1"/>
</dbReference>
<dbReference type="GO" id="GO:0000976">
    <property type="term" value="F:transcription cis-regulatory region binding"/>
    <property type="evidence" value="ECO:0007669"/>
    <property type="project" value="TreeGrafter"/>
</dbReference>
<sequence>MRGQKPAAAGAGGQKVEILLVEDEAAIAAPLASLLRAEGWRVAVCGTVRAALAQLEDGRPDAVLVDLGLPDGDGAEVCRAARRAGDASVVILTARGDEASVVRGLEQGADDYVTKPFRSRELISRLRAVQRRRSPAADRLGSLQIDRQAAQVRREGRLLPLTAQEYRLLMVFAAHPGQLLERGRLLQALWDQGGSFVNDNTLTVTVKRLREKIDGPGAPRIATVRGMGYRLEVEEDA</sequence>
<dbReference type="Pfam" id="PF00486">
    <property type="entry name" value="Trans_reg_C"/>
    <property type="match status" value="1"/>
</dbReference>
<accession>A0A923RH88</accession>
<evidence type="ECO:0000259" key="9">
    <source>
        <dbReference type="PROSITE" id="PS50110"/>
    </source>
</evidence>
<dbReference type="SMART" id="SM00862">
    <property type="entry name" value="Trans_reg_C"/>
    <property type="match status" value="1"/>
</dbReference>
<keyword evidence="4 8" id="KW-0238">DNA-binding</keyword>
<evidence type="ECO:0000256" key="8">
    <source>
        <dbReference type="PROSITE-ProRule" id="PRU01091"/>
    </source>
</evidence>
<dbReference type="PANTHER" id="PTHR48111">
    <property type="entry name" value="REGULATOR OF RPOS"/>
    <property type="match status" value="1"/>
</dbReference>
<evidence type="ECO:0000256" key="1">
    <source>
        <dbReference type="ARBA" id="ARBA00018672"/>
    </source>
</evidence>
<evidence type="ECO:0000256" key="6">
    <source>
        <dbReference type="ARBA" id="ARBA00024867"/>
    </source>
</evidence>
<dbReference type="AlphaFoldDB" id="A0A923RH88"/>
<dbReference type="SUPFAM" id="SSF52172">
    <property type="entry name" value="CheY-like"/>
    <property type="match status" value="1"/>
</dbReference>
<name>A0A923RH88_9FIRM</name>
<dbReference type="InterPro" id="IPR001867">
    <property type="entry name" value="OmpR/PhoB-type_DNA-bd"/>
</dbReference>
<evidence type="ECO:0000256" key="2">
    <source>
        <dbReference type="ARBA" id="ARBA00022553"/>
    </source>
</evidence>
<reference evidence="11" key="1">
    <citation type="submission" date="2020-08" db="EMBL/GenBank/DDBJ databases">
        <title>Genome public.</title>
        <authorList>
            <person name="Liu C."/>
            <person name="Sun Q."/>
        </authorList>
    </citation>
    <scope>NUCLEOTIDE SEQUENCE</scope>
    <source>
        <strain evidence="11">BX8</strain>
    </source>
</reference>
<dbReference type="Proteomes" id="UP000659630">
    <property type="component" value="Unassembled WGS sequence"/>
</dbReference>
<keyword evidence="3" id="KW-0805">Transcription regulation</keyword>
<feature type="modified residue" description="4-aspartylphosphate" evidence="7">
    <location>
        <position position="66"/>
    </location>
</feature>
<organism evidence="11 12">
    <name type="scientific">Anaerofilum hominis</name>
    <dbReference type="NCBI Taxonomy" id="2763016"/>
    <lineage>
        <taxon>Bacteria</taxon>
        <taxon>Bacillati</taxon>
        <taxon>Bacillota</taxon>
        <taxon>Clostridia</taxon>
        <taxon>Eubacteriales</taxon>
        <taxon>Oscillospiraceae</taxon>
        <taxon>Anaerofilum</taxon>
    </lineage>
</organism>
<feature type="domain" description="OmpR/PhoB-type" evidence="10">
    <location>
        <begin position="135"/>
        <end position="233"/>
    </location>
</feature>
<evidence type="ECO:0000256" key="4">
    <source>
        <dbReference type="ARBA" id="ARBA00023125"/>
    </source>
</evidence>
<evidence type="ECO:0000259" key="10">
    <source>
        <dbReference type="PROSITE" id="PS51755"/>
    </source>
</evidence>
<dbReference type="GO" id="GO:0000156">
    <property type="term" value="F:phosphorelay response regulator activity"/>
    <property type="evidence" value="ECO:0007669"/>
    <property type="project" value="TreeGrafter"/>
</dbReference>
<dbReference type="InterPro" id="IPR001789">
    <property type="entry name" value="Sig_transdc_resp-reg_receiver"/>
</dbReference>
<evidence type="ECO:0000256" key="5">
    <source>
        <dbReference type="ARBA" id="ARBA00023163"/>
    </source>
</evidence>
<dbReference type="EMBL" id="JACONZ010000005">
    <property type="protein sequence ID" value="MBC5582363.1"/>
    <property type="molecule type" value="Genomic_DNA"/>
</dbReference>
<protein>
    <recommendedName>
        <fullName evidence="1">Stage 0 sporulation protein A homolog</fullName>
    </recommendedName>
</protein>
<evidence type="ECO:0000313" key="11">
    <source>
        <dbReference type="EMBL" id="MBC5582363.1"/>
    </source>
</evidence>
<gene>
    <name evidence="11" type="ORF">H8S23_12690</name>
</gene>
<dbReference type="GO" id="GO:0005829">
    <property type="term" value="C:cytosol"/>
    <property type="evidence" value="ECO:0007669"/>
    <property type="project" value="TreeGrafter"/>
</dbReference>
<dbReference type="Gene3D" id="1.10.10.10">
    <property type="entry name" value="Winged helix-like DNA-binding domain superfamily/Winged helix DNA-binding domain"/>
    <property type="match status" value="1"/>
</dbReference>
<comment type="function">
    <text evidence="6">May play the central regulatory role in sporulation. It may be an element of the effector pathway responsible for the activation of sporulation genes in response to nutritional stress. Spo0A may act in concert with spo0H (a sigma factor) to control the expression of some genes that are critical to the sporulation process.</text>
</comment>
<keyword evidence="2 7" id="KW-0597">Phosphoprotein</keyword>
<evidence type="ECO:0000313" key="12">
    <source>
        <dbReference type="Proteomes" id="UP000659630"/>
    </source>
</evidence>
<dbReference type="PROSITE" id="PS50110">
    <property type="entry name" value="RESPONSE_REGULATORY"/>
    <property type="match status" value="1"/>
</dbReference>
<dbReference type="GO" id="GO:0032993">
    <property type="term" value="C:protein-DNA complex"/>
    <property type="evidence" value="ECO:0007669"/>
    <property type="project" value="TreeGrafter"/>
</dbReference>
<evidence type="ECO:0000256" key="7">
    <source>
        <dbReference type="PROSITE-ProRule" id="PRU00169"/>
    </source>
</evidence>
<dbReference type="InterPro" id="IPR039420">
    <property type="entry name" value="WalR-like"/>
</dbReference>
<evidence type="ECO:0000256" key="3">
    <source>
        <dbReference type="ARBA" id="ARBA00023015"/>
    </source>
</evidence>
<dbReference type="GO" id="GO:0006355">
    <property type="term" value="P:regulation of DNA-templated transcription"/>
    <property type="evidence" value="ECO:0007669"/>
    <property type="project" value="InterPro"/>
</dbReference>
<dbReference type="SMART" id="SM00448">
    <property type="entry name" value="REC"/>
    <property type="match status" value="1"/>
</dbReference>
<keyword evidence="12" id="KW-1185">Reference proteome</keyword>
<dbReference type="InterPro" id="IPR036388">
    <property type="entry name" value="WH-like_DNA-bd_sf"/>
</dbReference>
<dbReference type="PROSITE" id="PS51755">
    <property type="entry name" value="OMPR_PHOB"/>
    <property type="match status" value="1"/>
</dbReference>
<dbReference type="Gene3D" id="6.10.250.690">
    <property type="match status" value="1"/>
</dbReference>